<sequence>MTPTSSIADQPAIEARIAQLEQSQFELTKTTMDLTMKVMDKNNKIMQLSGKLRNKDLNLRRSQKKIAAVQKQTKKVERSQKRDIKRLQKATSALKEQLELIKAEAAKPESVHDSIAPCSPSAADTEPPAPRIVTCVQCFERRRKCDKGEPCRPCADRRLVCERMKCDHFEPGACVRLNCGRLHQDEMEKMGYKRVVPSRRIPKPKQVYHPQE</sequence>
<keyword evidence="1" id="KW-0539">Nucleus</keyword>
<dbReference type="Proteomes" id="UP001140513">
    <property type="component" value="Unassembled WGS sequence"/>
</dbReference>
<evidence type="ECO:0000256" key="2">
    <source>
        <dbReference type="SAM" id="Coils"/>
    </source>
</evidence>
<dbReference type="PROSITE" id="PS50048">
    <property type="entry name" value="ZN2_CY6_FUNGAL_2"/>
    <property type="match status" value="1"/>
</dbReference>
<dbReference type="RefSeq" id="XP_056069760.1">
    <property type="nucleotide sequence ID" value="XM_056215513.1"/>
</dbReference>
<reference evidence="4" key="1">
    <citation type="submission" date="2022-10" db="EMBL/GenBank/DDBJ databases">
        <title>Tapping the CABI collections for fungal endophytes: first genome assemblies for Collariella, Neodidymelliopsis, Ascochyta clinopodiicola, Didymella pomorum, Didymosphaeria variabile, Neocosmospora piperis and Neocucurbitaria cava.</title>
        <authorList>
            <person name="Hill R."/>
        </authorList>
    </citation>
    <scope>NUCLEOTIDE SEQUENCE</scope>
    <source>
        <strain evidence="4">IMI 356815</strain>
    </source>
</reference>
<comment type="caution">
    <text evidence="4">The sequence shown here is derived from an EMBL/GenBank/DDBJ whole genome shotgun (WGS) entry which is preliminary data.</text>
</comment>
<evidence type="ECO:0000313" key="4">
    <source>
        <dbReference type="EMBL" id="KAJ4351404.1"/>
    </source>
</evidence>
<name>A0A9W8XI62_9PLEO</name>
<gene>
    <name evidence="4" type="ORF">N0V89_006746</name>
</gene>
<evidence type="ECO:0000313" key="5">
    <source>
        <dbReference type="Proteomes" id="UP001140513"/>
    </source>
</evidence>
<feature type="coiled-coil region" evidence="2">
    <location>
        <begin position="52"/>
        <end position="104"/>
    </location>
</feature>
<proteinExistence type="predicted"/>
<evidence type="ECO:0000256" key="1">
    <source>
        <dbReference type="ARBA" id="ARBA00023242"/>
    </source>
</evidence>
<dbReference type="EMBL" id="JAPEUX010000005">
    <property type="protein sequence ID" value="KAJ4351404.1"/>
    <property type="molecule type" value="Genomic_DNA"/>
</dbReference>
<evidence type="ECO:0000259" key="3">
    <source>
        <dbReference type="PROSITE" id="PS50048"/>
    </source>
</evidence>
<dbReference type="AlphaFoldDB" id="A0A9W8XI62"/>
<feature type="domain" description="Zn(2)-C6 fungal-type" evidence="3">
    <location>
        <begin position="134"/>
        <end position="161"/>
    </location>
</feature>
<dbReference type="GO" id="GO:0000981">
    <property type="term" value="F:DNA-binding transcription factor activity, RNA polymerase II-specific"/>
    <property type="evidence" value="ECO:0007669"/>
    <property type="project" value="InterPro"/>
</dbReference>
<keyword evidence="5" id="KW-1185">Reference proteome</keyword>
<organism evidence="4 5">
    <name type="scientific">Didymosphaeria variabile</name>
    <dbReference type="NCBI Taxonomy" id="1932322"/>
    <lineage>
        <taxon>Eukaryota</taxon>
        <taxon>Fungi</taxon>
        <taxon>Dikarya</taxon>
        <taxon>Ascomycota</taxon>
        <taxon>Pezizomycotina</taxon>
        <taxon>Dothideomycetes</taxon>
        <taxon>Pleosporomycetidae</taxon>
        <taxon>Pleosporales</taxon>
        <taxon>Massarineae</taxon>
        <taxon>Didymosphaeriaceae</taxon>
        <taxon>Didymosphaeria</taxon>
    </lineage>
</organism>
<dbReference type="InterPro" id="IPR001138">
    <property type="entry name" value="Zn2Cys6_DnaBD"/>
</dbReference>
<keyword evidence="2" id="KW-0175">Coiled coil</keyword>
<dbReference type="GO" id="GO:0008270">
    <property type="term" value="F:zinc ion binding"/>
    <property type="evidence" value="ECO:0007669"/>
    <property type="project" value="InterPro"/>
</dbReference>
<accession>A0A9W8XI62</accession>
<dbReference type="GeneID" id="80910276"/>
<protein>
    <recommendedName>
        <fullName evidence="3">Zn(2)-C6 fungal-type domain-containing protein</fullName>
    </recommendedName>
</protein>
<dbReference type="OrthoDB" id="2269373at2759"/>